<dbReference type="Proteomes" id="UP000085678">
    <property type="component" value="Unplaced"/>
</dbReference>
<proteinExistence type="predicted"/>
<dbReference type="AlphaFoldDB" id="A0A1S3IYF9"/>
<dbReference type="GeneID" id="106168513"/>
<name>A0A1S3IYF9_LINAN</name>
<evidence type="ECO:0000313" key="1">
    <source>
        <dbReference type="Proteomes" id="UP000085678"/>
    </source>
</evidence>
<keyword evidence="1" id="KW-1185">Reference proteome</keyword>
<accession>A0A1S3IYF9</accession>
<gene>
    <name evidence="2" type="primary">LOC106168513</name>
</gene>
<organism evidence="1 2">
    <name type="scientific">Lingula anatina</name>
    <name type="common">Brachiopod</name>
    <name type="synonym">Lingula unguis</name>
    <dbReference type="NCBI Taxonomy" id="7574"/>
    <lineage>
        <taxon>Eukaryota</taxon>
        <taxon>Metazoa</taxon>
        <taxon>Spiralia</taxon>
        <taxon>Lophotrochozoa</taxon>
        <taxon>Brachiopoda</taxon>
        <taxon>Linguliformea</taxon>
        <taxon>Lingulata</taxon>
        <taxon>Lingulida</taxon>
        <taxon>Linguloidea</taxon>
        <taxon>Lingulidae</taxon>
        <taxon>Lingula</taxon>
    </lineage>
</organism>
<dbReference type="RefSeq" id="XP_013403053.1">
    <property type="nucleotide sequence ID" value="XM_013547599.2"/>
</dbReference>
<protein>
    <submittedName>
        <fullName evidence="2">Uncharacterized protein LOC106168513 isoform X2</fullName>
    </submittedName>
</protein>
<reference evidence="2" key="1">
    <citation type="submission" date="2025-08" db="UniProtKB">
        <authorList>
            <consortium name="RefSeq"/>
        </authorList>
    </citation>
    <scope>IDENTIFICATION</scope>
    <source>
        <tissue evidence="2">Gonads</tissue>
    </source>
</reference>
<sequence length="96" mass="10109">MLQAILGRAMKTAMIVVTMASLETERNLCQGMFLEECAAAPTIAIGHCGITVACLLMKPVSLFADTNTTAEQLGNVKMINFVTVTGVAVAEHPGLN</sequence>
<evidence type="ECO:0000313" key="2">
    <source>
        <dbReference type="RefSeq" id="XP_013403053.1"/>
    </source>
</evidence>